<sequence>MSRGVRKDVQIRKRIPALDMRGISALLCEDYAGRPAPFISALGKEN</sequence>
<dbReference type="HOGENOM" id="CLU_3187176_0_0_10"/>
<accession>A0A0E2M2S3</accession>
<dbReference type="AlphaFoldDB" id="A0A0E2M2S3"/>
<name>A0A0E2M2S3_PORGN</name>
<comment type="caution">
    <text evidence="1">The sequence shown here is derived from an EMBL/GenBank/DDBJ whole genome shotgun (WGS) entry which is preliminary data.</text>
</comment>
<gene>
    <name evidence="1" type="ORF">HMPREF1555_02118</name>
</gene>
<proteinExistence type="predicted"/>
<dbReference type="PATRIC" id="fig|1227271.3.peg.1863"/>
<organism evidence="1 2">
    <name type="scientific">Porphyromonas gingivalis F0570</name>
    <dbReference type="NCBI Taxonomy" id="1227271"/>
    <lineage>
        <taxon>Bacteria</taxon>
        <taxon>Pseudomonadati</taxon>
        <taxon>Bacteroidota</taxon>
        <taxon>Bacteroidia</taxon>
        <taxon>Bacteroidales</taxon>
        <taxon>Porphyromonadaceae</taxon>
        <taxon>Porphyromonas</taxon>
    </lineage>
</organism>
<dbReference type="Proteomes" id="UP000016630">
    <property type="component" value="Unassembled WGS sequence"/>
</dbReference>
<dbReference type="EMBL" id="AWUW01000143">
    <property type="protein sequence ID" value="ERJ63986.1"/>
    <property type="molecule type" value="Genomic_DNA"/>
</dbReference>
<reference evidence="1 2" key="1">
    <citation type="submission" date="2013-06" db="EMBL/GenBank/DDBJ databases">
        <authorList>
            <person name="Weinstock G."/>
            <person name="Sodergren E."/>
            <person name="Lobos E.A."/>
            <person name="Fulton L."/>
            <person name="Fulton R."/>
            <person name="Courtney L."/>
            <person name="Fronick C."/>
            <person name="O'Laughlin M."/>
            <person name="Godfrey J."/>
            <person name="Wilson R.M."/>
            <person name="Miner T."/>
            <person name="Farmer C."/>
            <person name="Delehaunty K."/>
            <person name="Cordes M."/>
            <person name="Minx P."/>
            <person name="Tomlinson C."/>
            <person name="Chen J."/>
            <person name="Wollam A."/>
            <person name="Pepin K.H."/>
            <person name="Bhonagiri V."/>
            <person name="Zhang X."/>
            <person name="Warren W."/>
            <person name="Mitreva M."/>
            <person name="Mardis E.R."/>
            <person name="Wilson R.K."/>
        </authorList>
    </citation>
    <scope>NUCLEOTIDE SEQUENCE [LARGE SCALE GENOMIC DNA]</scope>
    <source>
        <strain evidence="1 2">F0570</strain>
    </source>
</reference>
<protein>
    <submittedName>
        <fullName evidence="1">Uncharacterized protein</fullName>
    </submittedName>
</protein>
<evidence type="ECO:0000313" key="2">
    <source>
        <dbReference type="Proteomes" id="UP000016630"/>
    </source>
</evidence>
<evidence type="ECO:0000313" key="1">
    <source>
        <dbReference type="EMBL" id="ERJ63986.1"/>
    </source>
</evidence>